<dbReference type="Pfam" id="PF00364">
    <property type="entry name" value="Biotin_lipoyl"/>
    <property type="match status" value="1"/>
</dbReference>
<dbReference type="InterPro" id="IPR001882">
    <property type="entry name" value="Biotin_BS"/>
</dbReference>
<proteinExistence type="predicted"/>
<keyword evidence="1" id="KW-0092">Biotin</keyword>
<keyword evidence="4" id="KW-1185">Reference proteome</keyword>
<dbReference type="InterPro" id="IPR011053">
    <property type="entry name" value="Single_hybrid_motif"/>
</dbReference>
<comment type="caution">
    <text evidence="3">The sequence shown here is derived from an EMBL/GenBank/DDBJ whole genome shotgun (WGS) entry which is preliminary data.</text>
</comment>
<feature type="domain" description="Lipoyl-binding" evidence="2">
    <location>
        <begin position="11"/>
        <end position="56"/>
    </location>
</feature>
<gene>
    <name evidence="3" type="ORF">HDA33_002431</name>
</gene>
<dbReference type="CDD" id="cd06850">
    <property type="entry name" value="biotinyl_domain"/>
    <property type="match status" value="1"/>
</dbReference>
<dbReference type="SUPFAM" id="SSF51230">
    <property type="entry name" value="Single hybrid motif"/>
    <property type="match status" value="1"/>
</dbReference>
<sequence length="58" mass="5975">MPASSSPWTWTAGQTVAVLEAMKTETPVTAPAAGVLRREALAPGAGVARGQRLARIES</sequence>
<dbReference type="Gene3D" id="2.40.50.100">
    <property type="match status" value="1"/>
</dbReference>
<accession>A0A7W9JMF1</accession>
<dbReference type="InterPro" id="IPR000089">
    <property type="entry name" value="Biotin_lipoyl"/>
</dbReference>
<dbReference type="AlphaFoldDB" id="A0A7W9JMF1"/>
<evidence type="ECO:0000313" key="3">
    <source>
        <dbReference type="EMBL" id="MBB5849867.1"/>
    </source>
</evidence>
<evidence type="ECO:0000256" key="1">
    <source>
        <dbReference type="ARBA" id="ARBA00023267"/>
    </source>
</evidence>
<organism evidence="3 4">
    <name type="scientific">Micrococcus endophyticus</name>
    <dbReference type="NCBI Taxonomy" id="455343"/>
    <lineage>
        <taxon>Bacteria</taxon>
        <taxon>Bacillati</taxon>
        <taxon>Actinomycetota</taxon>
        <taxon>Actinomycetes</taxon>
        <taxon>Micrococcales</taxon>
        <taxon>Micrococcaceae</taxon>
        <taxon>Micrococcus</taxon>
    </lineage>
</organism>
<evidence type="ECO:0000313" key="4">
    <source>
        <dbReference type="Proteomes" id="UP000567246"/>
    </source>
</evidence>
<name>A0A7W9JMF1_9MICC</name>
<reference evidence="3 4" key="1">
    <citation type="submission" date="2020-08" db="EMBL/GenBank/DDBJ databases">
        <title>Sequencing the genomes of 1000 actinobacteria strains.</title>
        <authorList>
            <person name="Klenk H.-P."/>
        </authorList>
    </citation>
    <scope>NUCLEOTIDE SEQUENCE [LARGE SCALE GENOMIC DNA]</scope>
    <source>
        <strain evidence="3 4">DSM 17945</strain>
    </source>
</reference>
<dbReference type="Proteomes" id="UP000567246">
    <property type="component" value="Unassembled WGS sequence"/>
</dbReference>
<protein>
    <submittedName>
        <fullName evidence="3">Biotin carboxyl carrier protein</fullName>
    </submittedName>
</protein>
<dbReference type="EMBL" id="JACHMW010000001">
    <property type="protein sequence ID" value="MBB5849867.1"/>
    <property type="molecule type" value="Genomic_DNA"/>
</dbReference>
<dbReference type="PROSITE" id="PS00188">
    <property type="entry name" value="BIOTIN"/>
    <property type="match status" value="1"/>
</dbReference>
<evidence type="ECO:0000259" key="2">
    <source>
        <dbReference type="Pfam" id="PF00364"/>
    </source>
</evidence>
<dbReference type="RefSeq" id="WP_184173598.1">
    <property type="nucleotide sequence ID" value="NZ_BAABAG010000006.1"/>
</dbReference>